<dbReference type="OrthoDB" id="4545310at2"/>
<keyword evidence="4" id="KW-1185">Reference proteome</keyword>
<feature type="region of interest" description="Disordered" evidence="1">
    <location>
        <begin position="156"/>
        <end position="183"/>
    </location>
</feature>
<sequence>MKINWGFGPPKDTGDDAAAPKGETTSSEQHTWTAGSGMATRVIVGLLWAALIAGPLALAMQVLLPDQQPIVRQDGYVDRIGEAAAVSEFAERAVVAWLETPAEQAPELRAYYGDLPQNRPEVPWTTNGSAVAEIVKDDSGLWSVVVGVDATEGRVEAEAAADPAATTDAPATAAPADGEDDAEPVQRVTSGRLYFQLPVLYVEGRMTAQALPAPVPAPAEFDRLQSAYVHDLPSDHPAFARVSNFLTAMLVTGDQAELEAYSNPGTSFRVLDPVPYADVQVTNIVATGEDAPAEEPEDGQRVEVQANVTLSGSNGEELGAQYSLELLARQGRWEVAELRTSPALAEPVPIPTPTRPTPGTSGSDSPSSGSSSQDPSDEPTREAGSDPAQPGSTTESP</sequence>
<keyword evidence="2" id="KW-0472">Membrane</keyword>
<dbReference type="AlphaFoldDB" id="A0A4V2Z3G1"/>
<proteinExistence type="predicted"/>
<comment type="caution">
    <text evidence="3">The sequence shown here is derived from an EMBL/GenBank/DDBJ whole genome shotgun (WGS) entry which is preliminary data.</text>
</comment>
<gene>
    <name evidence="3" type="ORF">E1269_07030</name>
</gene>
<dbReference type="EMBL" id="SMKZ01000007">
    <property type="protein sequence ID" value="TDE12588.1"/>
    <property type="molecule type" value="Genomic_DNA"/>
</dbReference>
<dbReference type="InParanoid" id="A0A4V2Z3G1"/>
<feature type="compositionally biased region" description="Low complexity" evidence="1">
    <location>
        <begin position="357"/>
        <end position="374"/>
    </location>
</feature>
<evidence type="ECO:0000256" key="1">
    <source>
        <dbReference type="SAM" id="MobiDB-lite"/>
    </source>
</evidence>
<protein>
    <recommendedName>
        <fullName evidence="5">Conjugal transfer protein</fullName>
    </recommendedName>
</protein>
<organism evidence="3 4">
    <name type="scientific">Jiangella asiatica</name>
    <dbReference type="NCBI Taxonomy" id="2530372"/>
    <lineage>
        <taxon>Bacteria</taxon>
        <taxon>Bacillati</taxon>
        <taxon>Actinomycetota</taxon>
        <taxon>Actinomycetes</taxon>
        <taxon>Jiangellales</taxon>
        <taxon>Jiangellaceae</taxon>
        <taxon>Jiangella</taxon>
    </lineage>
</organism>
<evidence type="ECO:0000313" key="3">
    <source>
        <dbReference type="EMBL" id="TDE12588.1"/>
    </source>
</evidence>
<feature type="compositionally biased region" description="Low complexity" evidence="1">
    <location>
        <begin position="158"/>
        <end position="176"/>
    </location>
</feature>
<evidence type="ECO:0000313" key="4">
    <source>
        <dbReference type="Proteomes" id="UP000294739"/>
    </source>
</evidence>
<keyword evidence="2" id="KW-0812">Transmembrane</keyword>
<feature type="region of interest" description="Disordered" evidence="1">
    <location>
        <begin position="1"/>
        <end position="33"/>
    </location>
</feature>
<dbReference type="Proteomes" id="UP000294739">
    <property type="component" value="Unassembled WGS sequence"/>
</dbReference>
<dbReference type="RefSeq" id="WP_131892800.1">
    <property type="nucleotide sequence ID" value="NZ_SMKZ01000007.1"/>
</dbReference>
<evidence type="ECO:0000256" key="2">
    <source>
        <dbReference type="SAM" id="Phobius"/>
    </source>
</evidence>
<feature type="region of interest" description="Disordered" evidence="1">
    <location>
        <begin position="344"/>
        <end position="397"/>
    </location>
</feature>
<name>A0A4V2Z3G1_9ACTN</name>
<feature type="transmembrane region" description="Helical" evidence="2">
    <location>
        <begin position="42"/>
        <end position="64"/>
    </location>
</feature>
<feature type="compositionally biased region" description="Polar residues" evidence="1">
    <location>
        <begin position="23"/>
        <end position="33"/>
    </location>
</feature>
<dbReference type="Pfam" id="PF12642">
    <property type="entry name" value="TpcC"/>
    <property type="match status" value="1"/>
</dbReference>
<evidence type="ECO:0008006" key="5">
    <source>
        <dbReference type="Google" id="ProtNLM"/>
    </source>
</evidence>
<accession>A0A4V2Z3G1</accession>
<dbReference type="InterPro" id="IPR024735">
    <property type="entry name" value="TcpC"/>
</dbReference>
<keyword evidence="2" id="KW-1133">Transmembrane helix</keyword>
<reference evidence="3 4" key="1">
    <citation type="submission" date="2019-03" db="EMBL/GenBank/DDBJ databases">
        <title>Draft genome sequences of novel Actinobacteria.</title>
        <authorList>
            <person name="Sahin N."/>
            <person name="Ay H."/>
            <person name="Saygin H."/>
        </authorList>
    </citation>
    <scope>NUCLEOTIDE SEQUENCE [LARGE SCALE GENOMIC DNA]</scope>
    <source>
        <strain evidence="3 4">5K138</strain>
    </source>
</reference>